<evidence type="ECO:0008006" key="5">
    <source>
        <dbReference type="Google" id="ProtNLM"/>
    </source>
</evidence>
<accession>A0ABN2PQJ1</accession>
<protein>
    <recommendedName>
        <fullName evidence="5">Antitoxin</fullName>
    </recommendedName>
</protein>
<keyword evidence="4" id="KW-1185">Reference proteome</keyword>
<evidence type="ECO:0000313" key="4">
    <source>
        <dbReference type="Proteomes" id="UP001501303"/>
    </source>
</evidence>
<name>A0ABN2PQJ1_9ACTN</name>
<dbReference type="InterPro" id="IPR036165">
    <property type="entry name" value="YefM-like_sf"/>
</dbReference>
<reference evidence="4" key="1">
    <citation type="journal article" date="2019" name="Int. J. Syst. Evol. Microbiol.">
        <title>The Global Catalogue of Microorganisms (GCM) 10K type strain sequencing project: providing services to taxonomists for standard genome sequencing and annotation.</title>
        <authorList>
            <consortium name="The Broad Institute Genomics Platform"/>
            <consortium name="The Broad Institute Genome Sequencing Center for Infectious Disease"/>
            <person name="Wu L."/>
            <person name="Ma J."/>
        </authorList>
    </citation>
    <scope>NUCLEOTIDE SEQUENCE [LARGE SCALE GENOMIC DNA]</scope>
    <source>
        <strain evidence="4">JCM 13581</strain>
    </source>
</reference>
<dbReference type="SUPFAM" id="SSF143120">
    <property type="entry name" value="YefM-like"/>
    <property type="match status" value="1"/>
</dbReference>
<evidence type="ECO:0000256" key="2">
    <source>
        <dbReference type="SAM" id="MobiDB-lite"/>
    </source>
</evidence>
<evidence type="ECO:0000256" key="1">
    <source>
        <dbReference type="ARBA" id="ARBA00009981"/>
    </source>
</evidence>
<evidence type="ECO:0000313" key="3">
    <source>
        <dbReference type="EMBL" id="GAA1927201.1"/>
    </source>
</evidence>
<dbReference type="EMBL" id="BAAAMJ010000046">
    <property type="protein sequence ID" value="GAA1927201.1"/>
    <property type="molecule type" value="Genomic_DNA"/>
</dbReference>
<comment type="caution">
    <text evidence="3">The sequence shown here is derived from an EMBL/GenBank/DDBJ whole genome shotgun (WGS) entry which is preliminary data.</text>
</comment>
<dbReference type="Proteomes" id="UP001501303">
    <property type="component" value="Unassembled WGS sequence"/>
</dbReference>
<organism evidence="3 4">
    <name type="scientific">Streptomyces sodiiphilus</name>
    <dbReference type="NCBI Taxonomy" id="226217"/>
    <lineage>
        <taxon>Bacteria</taxon>
        <taxon>Bacillati</taxon>
        <taxon>Actinomycetota</taxon>
        <taxon>Actinomycetes</taxon>
        <taxon>Kitasatosporales</taxon>
        <taxon>Streptomycetaceae</taxon>
        <taxon>Streptomyces</taxon>
    </lineage>
</organism>
<gene>
    <name evidence="3" type="ORF">GCM10009716_39080</name>
</gene>
<comment type="similarity">
    <text evidence="1">Belongs to the phD/YefM antitoxin family.</text>
</comment>
<feature type="region of interest" description="Disordered" evidence="2">
    <location>
        <begin position="69"/>
        <end position="98"/>
    </location>
</feature>
<sequence length="98" mass="10498">MYLQGMETIPLEELHRSPSQVTARVRAGATLVVTDHGTPVIRMSPAAEPVSVLGRLAASGRLVRSAHPGAVPELIDDPADLPLPTPPPHAARNRERTR</sequence>
<proteinExistence type="inferred from homology"/>